<organism evidence="1 2">
    <name type="scientific">Paraglomus brasilianum</name>
    <dbReference type="NCBI Taxonomy" id="144538"/>
    <lineage>
        <taxon>Eukaryota</taxon>
        <taxon>Fungi</taxon>
        <taxon>Fungi incertae sedis</taxon>
        <taxon>Mucoromycota</taxon>
        <taxon>Glomeromycotina</taxon>
        <taxon>Glomeromycetes</taxon>
        <taxon>Paraglomerales</taxon>
        <taxon>Paraglomeraceae</taxon>
        <taxon>Paraglomus</taxon>
    </lineage>
</organism>
<protein>
    <submittedName>
        <fullName evidence="1">9724_t:CDS:1</fullName>
    </submittedName>
</protein>
<keyword evidence="2" id="KW-1185">Reference proteome</keyword>
<reference evidence="1" key="1">
    <citation type="submission" date="2021-06" db="EMBL/GenBank/DDBJ databases">
        <authorList>
            <person name="Kallberg Y."/>
            <person name="Tangrot J."/>
            <person name="Rosling A."/>
        </authorList>
    </citation>
    <scope>NUCLEOTIDE SEQUENCE</scope>
    <source>
        <strain evidence="1">BR232B</strain>
    </source>
</reference>
<dbReference type="AlphaFoldDB" id="A0A9N9E2X5"/>
<dbReference type="EMBL" id="CAJVPI010003395">
    <property type="protein sequence ID" value="CAG8657959.1"/>
    <property type="molecule type" value="Genomic_DNA"/>
</dbReference>
<dbReference type="Proteomes" id="UP000789739">
    <property type="component" value="Unassembled WGS sequence"/>
</dbReference>
<name>A0A9N9E2X5_9GLOM</name>
<comment type="caution">
    <text evidence="1">The sequence shown here is derived from an EMBL/GenBank/DDBJ whole genome shotgun (WGS) entry which is preliminary data.</text>
</comment>
<feature type="non-terminal residue" evidence="1">
    <location>
        <position position="110"/>
    </location>
</feature>
<evidence type="ECO:0000313" key="2">
    <source>
        <dbReference type="Proteomes" id="UP000789739"/>
    </source>
</evidence>
<sequence>GRSQVLNEDIIRQIKEVHDAVIINKPETVSLSLSSFNIINWRAFSRKTGIKIEWLDKELPNEATDIEADACLPFNLSGGTDVILTETAALRLPETGIRAVIELIRVHKVA</sequence>
<proteinExistence type="predicted"/>
<accession>A0A9N9E2X5</accession>
<gene>
    <name evidence="1" type="ORF">PBRASI_LOCUS10625</name>
</gene>
<evidence type="ECO:0000313" key="1">
    <source>
        <dbReference type="EMBL" id="CAG8657959.1"/>
    </source>
</evidence>